<dbReference type="CDD" id="cd19941">
    <property type="entry name" value="TIL"/>
    <property type="match status" value="1"/>
</dbReference>
<organism evidence="5 6">
    <name type="scientific">Dinothrombium tinctorium</name>
    <dbReference type="NCBI Taxonomy" id="1965070"/>
    <lineage>
        <taxon>Eukaryota</taxon>
        <taxon>Metazoa</taxon>
        <taxon>Ecdysozoa</taxon>
        <taxon>Arthropoda</taxon>
        <taxon>Chelicerata</taxon>
        <taxon>Arachnida</taxon>
        <taxon>Acari</taxon>
        <taxon>Acariformes</taxon>
        <taxon>Trombidiformes</taxon>
        <taxon>Prostigmata</taxon>
        <taxon>Anystina</taxon>
        <taxon>Parasitengona</taxon>
        <taxon>Trombidioidea</taxon>
        <taxon>Trombidiidae</taxon>
        <taxon>Dinothrombium</taxon>
    </lineage>
</organism>
<feature type="chain" id="PRO_5018979505" evidence="3">
    <location>
        <begin position="22"/>
        <end position="106"/>
    </location>
</feature>
<reference evidence="5 6" key="1">
    <citation type="journal article" date="2018" name="Gigascience">
        <title>Genomes of trombidid mites reveal novel predicted allergens and laterally-transferred genes associated with secondary metabolism.</title>
        <authorList>
            <person name="Dong X."/>
            <person name="Chaisiri K."/>
            <person name="Xia D."/>
            <person name="Armstrong S.D."/>
            <person name="Fang Y."/>
            <person name="Donnelly M.J."/>
            <person name="Kadowaki T."/>
            <person name="McGarry J.W."/>
            <person name="Darby A.C."/>
            <person name="Makepeace B.L."/>
        </authorList>
    </citation>
    <scope>NUCLEOTIDE SEQUENCE [LARGE SCALE GENOMIC DNA]</scope>
    <source>
        <strain evidence="5">UoL-WK</strain>
    </source>
</reference>
<dbReference type="InterPro" id="IPR002919">
    <property type="entry name" value="TIL_dom"/>
</dbReference>
<feature type="domain" description="TIL" evidence="4">
    <location>
        <begin position="51"/>
        <end position="106"/>
    </location>
</feature>
<evidence type="ECO:0000313" key="5">
    <source>
        <dbReference type="EMBL" id="RWR99016.1"/>
    </source>
</evidence>
<dbReference type="Proteomes" id="UP000285301">
    <property type="component" value="Unassembled WGS sequence"/>
</dbReference>
<dbReference type="AlphaFoldDB" id="A0A443Q7K3"/>
<dbReference type="InterPro" id="IPR051368">
    <property type="entry name" value="SerProtInhib-TIL_Domain"/>
</dbReference>
<evidence type="ECO:0000313" key="6">
    <source>
        <dbReference type="Proteomes" id="UP000285301"/>
    </source>
</evidence>
<name>A0A443Q7K3_9ACAR</name>
<feature type="signal peptide" evidence="3">
    <location>
        <begin position="1"/>
        <end position="21"/>
    </location>
</feature>
<dbReference type="GO" id="GO:0030414">
    <property type="term" value="F:peptidase inhibitor activity"/>
    <property type="evidence" value="ECO:0007669"/>
    <property type="project" value="UniProtKB-KW"/>
</dbReference>
<gene>
    <name evidence="5" type="ORF">B4U79_15313</name>
</gene>
<keyword evidence="2" id="KW-1015">Disulfide bond</keyword>
<dbReference type="PANTHER" id="PTHR23259">
    <property type="entry name" value="RIDDLE"/>
    <property type="match status" value="1"/>
</dbReference>
<dbReference type="OrthoDB" id="7612169at2759"/>
<evidence type="ECO:0000256" key="1">
    <source>
        <dbReference type="ARBA" id="ARBA00022690"/>
    </source>
</evidence>
<dbReference type="Gene3D" id="2.10.25.10">
    <property type="entry name" value="Laminin"/>
    <property type="match status" value="1"/>
</dbReference>
<dbReference type="InterPro" id="IPR036084">
    <property type="entry name" value="Ser_inhib-like_sf"/>
</dbReference>
<proteinExistence type="predicted"/>
<accession>A0A443Q7K3</accession>
<evidence type="ECO:0000256" key="3">
    <source>
        <dbReference type="SAM" id="SignalP"/>
    </source>
</evidence>
<comment type="caution">
    <text evidence="5">The sequence shown here is derived from an EMBL/GenBank/DDBJ whole genome shotgun (WGS) entry which is preliminary data.</text>
</comment>
<dbReference type="Pfam" id="PF01826">
    <property type="entry name" value="TIL"/>
    <property type="match status" value="1"/>
</dbReference>
<evidence type="ECO:0000256" key="2">
    <source>
        <dbReference type="ARBA" id="ARBA00023157"/>
    </source>
</evidence>
<dbReference type="EMBL" id="NCKU01017299">
    <property type="protein sequence ID" value="RWR99016.1"/>
    <property type="molecule type" value="Genomic_DNA"/>
</dbReference>
<keyword evidence="3" id="KW-0732">Signal</keyword>
<dbReference type="PANTHER" id="PTHR23259:SF70">
    <property type="entry name" value="ACCESSORY GLAND PROTEIN ACP62F-RELATED"/>
    <property type="match status" value="1"/>
</dbReference>
<keyword evidence="1" id="KW-0646">Protease inhibitor</keyword>
<protein>
    <submittedName>
        <fullName evidence="5">Cysteine-rich venom protein 6-like isoform X4</fullName>
    </submittedName>
</protein>
<evidence type="ECO:0000259" key="4">
    <source>
        <dbReference type="Pfam" id="PF01826"/>
    </source>
</evidence>
<dbReference type="SUPFAM" id="SSF57567">
    <property type="entry name" value="Serine protease inhibitors"/>
    <property type="match status" value="1"/>
</dbReference>
<keyword evidence="6" id="KW-1185">Reference proteome</keyword>
<sequence>MIKAFFILVTIACCCLIYSEAYYNGIFSELTLNLIISIFFLVREASDASQCRLDEYFVTCGSACEDTCANINIRPRICTLQCLIGCQCRGDLVRNANGECVNRNQC</sequence>